<proteinExistence type="predicted"/>
<keyword evidence="3" id="KW-1185">Reference proteome</keyword>
<evidence type="ECO:0000259" key="1">
    <source>
        <dbReference type="Pfam" id="PF13966"/>
    </source>
</evidence>
<protein>
    <recommendedName>
        <fullName evidence="1">Reverse transcriptase zinc-binding domain-containing protein</fullName>
    </recommendedName>
</protein>
<dbReference type="Pfam" id="PF13966">
    <property type="entry name" value="zf-RVT"/>
    <property type="match status" value="1"/>
</dbReference>
<evidence type="ECO:0000313" key="2">
    <source>
        <dbReference type="EMBL" id="DAD26983.1"/>
    </source>
</evidence>
<name>A0A822Y4Q3_NELNU</name>
<evidence type="ECO:0000313" key="3">
    <source>
        <dbReference type="Proteomes" id="UP000607653"/>
    </source>
</evidence>
<dbReference type="AlphaFoldDB" id="A0A822Y4Q3"/>
<feature type="domain" description="Reverse transcriptase zinc-binding" evidence="1">
    <location>
        <begin position="3"/>
        <end position="31"/>
    </location>
</feature>
<accession>A0A822Y4Q3</accession>
<gene>
    <name evidence="2" type="ORF">HUJ06_028451</name>
</gene>
<sequence>MRISALCPRCGEEEESVAHVLLKCHFAKAVWFASNLAVRTEGIDHDSFSDWFAELLAQQHEMPNNQDWLQAYSVFCWEIWKARNGLIFNGTITTPSQVAVKSWSFISEAQIDLC</sequence>
<organism evidence="2 3">
    <name type="scientific">Nelumbo nucifera</name>
    <name type="common">Sacred lotus</name>
    <dbReference type="NCBI Taxonomy" id="4432"/>
    <lineage>
        <taxon>Eukaryota</taxon>
        <taxon>Viridiplantae</taxon>
        <taxon>Streptophyta</taxon>
        <taxon>Embryophyta</taxon>
        <taxon>Tracheophyta</taxon>
        <taxon>Spermatophyta</taxon>
        <taxon>Magnoliopsida</taxon>
        <taxon>Proteales</taxon>
        <taxon>Nelumbonaceae</taxon>
        <taxon>Nelumbo</taxon>
    </lineage>
</organism>
<dbReference type="Proteomes" id="UP000607653">
    <property type="component" value="Unassembled WGS sequence"/>
</dbReference>
<reference evidence="2 3" key="1">
    <citation type="journal article" date="2020" name="Mol. Biol. Evol.">
        <title>Distinct Expression and Methylation Patterns for Genes with Different Fates following a Single Whole-Genome Duplication in Flowering Plants.</title>
        <authorList>
            <person name="Shi T."/>
            <person name="Rahmani R.S."/>
            <person name="Gugger P.F."/>
            <person name="Wang M."/>
            <person name="Li H."/>
            <person name="Zhang Y."/>
            <person name="Li Z."/>
            <person name="Wang Q."/>
            <person name="Van de Peer Y."/>
            <person name="Marchal K."/>
            <person name="Chen J."/>
        </authorList>
    </citation>
    <scope>NUCLEOTIDE SEQUENCE [LARGE SCALE GENOMIC DNA]</scope>
    <source>
        <tissue evidence="2">Leaf</tissue>
    </source>
</reference>
<dbReference type="InterPro" id="IPR026960">
    <property type="entry name" value="RVT-Znf"/>
</dbReference>
<comment type="caution">
    <text evidence="2">The sequence shown here is derived from an EMBL/GenBank/DDBJ whole genome shotgun (WGS) entry which is preliminary data.</text>
</comment>
<dbReference type="EMBL" id="DUZY01000002">
    <property type="protein sequence ID" value="DAD26983.1"/>
    <property type="molecule type" value="Genomic_DNA"/>
</dbReference>